<dbReference type="InterPro" id="IPR002213">
    <property type="entry name" value="UDP_glucos_trans"/>
</dbReference>
<dbReference type="EMBL" id="CP019605">
    <property type="protein sequence ID" value="AQP43423.1"/>
    <property type="molecule type" value="Genomic_DNA"/>
</dbReference>
<protein>
    <recommendedName>
        <fullName evidence="1">Erythromycin biosynthesis protein CIII-like C-terminal domain-containing protein</fullName>
    </recommendedName>
</protein>
<dbReference type="InterPro" id="IPR010610">
    <property type="entry name" value="EryCIII-like_C"/>
</dbReference>
<proteinExistence type="predicted"/>
<dbReference type="GO" id="GO:0017000">
    <property type="term" value="P:antibiotic biosynthetic process"/>
    <property type="evidence" value="ECO:0007669"/>
    <property type="project" value="UniProtKB-ARBA"/>
</dbReference>
<organism evidence="2 3">
    <name type="scientific">Tessaracoccus flavus</name>
    <dbReference type="NCBI Taxonomy" id="1610493"/>
    <lineage>
        <taxon>Bacteria</taxon>
        <taxon>Bacillati</taxon>
        <taxon>Actinomycetota</taxon>
        <taxon>Actinomycetes</taxon>
        <taxon>Propionibacteriales</taxon>
        <taxon>Propionibacteriaceae</taxon>
        <taxon>Tessaracoccus</taxon>
    </lineage>
</organism>
<dbReference type="CDD" id="cd03784">
    <property type="entry name" value="GT1_Gtf-like"/>
    <property type="match status" value="1"/>
</dbReference>
<dbReference type="PANTHER" id="PTHR48050">
    <property type="entry name" value="STEROL 3-BETA-GLUCOSYLTRANSFERASE"/>
    <property type="match status" value="1"/>
</dbReference>
<dbReference type="AlphaFoldDB" id="A0A1Q2CBD3"/>
<keyword evidence="3" id="KW-1185">Reference proteome</keyword>
<dbReference type="InterPro" id="IPR050426">
    <property type="entry name" value="Glycosyltransferase_28"/>
</dbReference>
<dbReference type="PANTHER" id="PTHR48050:SF13">
    <property type="entry name" value="STEROL 3-BETA-GLUCOSYLTRANSFERASE UGT80A2"/>
    <property type="match status" value="1"/>
</dbReference>
<evidence type="ECO:0000313" key="2">
    <source>
        <dbReference type="EMBL" id="AQP43423.1"/>
    </source>
</evidence>
<dbReference type="Pfam" id="PF06722">
    <property type="entry name" value="EryCIII-like_C"/>
    <property type="match status" value="1"/>
</dbReference>
<evidence type="ECO:0000259" key="1">
    <source>
        <dbReference type="Pfam" id="PF06722"/>
    </source>
</evidence>
<dbReference type="Proteomes" id="UP000188324">
    <property type="component" value="Chromosome"/>
</dbReference>
<feature type="domain" description="Erythromycin biosynthesis protein CIII-like C-terminal" evidence="1">
    <location>
        <begin position="247"/>
        <end position="372"/>
    </location>
</feature>
<sequence length="389" mass="41537">MARILVAGLPAFGLANPSLPLIRALVDGGHHVDVLQGEAFRGGVERAGATLLPFGFYLDGALTEPRQLIRYGRRLFADMAAAMITLGPRYDALIGTGMQPHLTEVERAVDRPVIFASPVFFQNDRTARHFADIAVGLPAPVRRLLRTPALRRVAGAGAGAAVFGTDVGDIIDLLGMRSSSLNLTVATREYQPYPDDFPGGVFLGPTPTQRRPDPEFPIERVRGHDGPVIYGTLGTVFNTWTPFFRTLADAFAGTDALVVLTTGSREGLARLGEVPENVIARSFVPQTEILERADVCFTHGGFGTATDAVSLGVPPVLTPMGADQFFNAYRLAELGAGVVLPRREFTVEAVRAAADTARHGDRSGLERLRQSFASAGGPALGVRAIESVL</sequence>
<gene>
    <name evidence="2" type="ORF">RPIT_00115</name>
</gene>
<dbReference type="GO" id="GO:0008194">
    <property type="term" value="F:UDP-glycosyltransferase activity"/>
    <property type="evidence" value="ECO:0007669"/>
    <property type="project" value="InterPro"/>
</dbReference>
<dbReference type="SUPFAM" id="SSF53756">
    <property type="entry name" value="UDP-Glycosyltransferase/glycogen phosphorylase"/>
    <property type="match status" value="1"/>
</dbReference>
<dbReference type="RefSeq" id="WP_077339326.1">
    <property type="nucleotide sequence ID" value="NZ_CP019605.1"/>
</dbReference>
<dbReference type="GO" id="GO:0016758">
    <property type="term" value="F:hexosyltransferase activity"/>
    <property type="evidence" value="ECO:0007669"/>
    <property type="project" value="UniProtKB-ARBA"/>
</dbReference>
<accession>A0A1Q2CBD3</accession>
<evidence type="ECO:0000313" key="3">
    <source>
        <dbReference type="Proteomes" id="UP000188324"/>
    </source>
</evidence>
<dbReference type="Gene3D" id="3.40.50.2000">
    <property type="entry name" value="Glycogen Phosphorylase B"/>
    <property type="match status" value="2"/>
</dbReference>
<name>A0A1Q2CBD3_9ACTN</name>
<dbReference type="KEGG" id="tfl:RPIT_00115"/>
<reference evidence="2 3" key="1">
    <citation type="journal article" date="2016" name="Int. J. Syst. Evol. Microbiol.">
        <title>Tessaracoccus flavus sp. nov., isolated from the drainage system of a lindane-producing factory.</title>
        <authorList>
            <person name="Kumari R."/>
            <person name="Singh P."/>
            <person name="Schumann P."/>
            <person name="Lal R."/>
        </authorList>
    </citation>
    <scope>NUCLEOTIDE SEQUENCE [LARGE SCALE GENOMIC DNA]</scope>
    <source>
        <strain evidence="2 3">RP1T</strain>
    </source>
</reference>
<dbReference type="STRING" id="1610493.RPIT_00115"/>
<dbReference type="OrthoDB" id="6620093at2"/>
<dbReference type="FunFam" id="3.40.50.2000:FF:000072">
    <property type="entry name" value="Glycosyl transferase"/>
    <property type="match status" value="1"/>
</dbReference>